<sequence>MKLLLQLNPNLCRRAHRVLRNQFSCTYSSSSSSSSAPSSLYRRILGAGGPAVSVVPVLEKWLDECNDIKRSELQKIIKNLCKNRRYGHALQISQFMNDGLCFDLSPGDAAVQLDLISKVYGIEEAEKYFSGIPENSISYVVYCALLNCYVHPKHLEKAEALIEKMNELGFIKSSPSYNLILNLYSRMGKYEKLDGLLQEMQEKGITSDLFTVTILLNAYVASSDIEKMEKLLMKIEAEAHISMDFISYAVAANGYLKAGLIEKALTMLRKSEQQLININSKRFAYNTLLTLYAAARSKTEVYRIWDLYKNEGFFNEGYIRMIGSLVKLDDMAGAERIWEEWDVGKISFDIRIPHFMIKAYCKKGLWEKAEAVINKIIENGMEPNVTAWDCVAAGYYRVGQMAKAVEAIKKAVSVSKPGKEPRFYNVQACLVYLKGQGDVEAAKELLKMIKETRCYSADAYDKLLSCIEEEKLTTNAFDGGVENDQTGGKPPKTLE</sequence>
<evidence type="ECO:0000256" key="3">
    <source>
        <dbReference type="PROSITE-ProRule" id="PRU00708"/>
    </source>
</evidence>
<organism evidence="4 5">
    <name type="scientific">Jatropha curcas</name>
    <name type="common">Barbados nut</name>
    <dbReference type="NCBI Taxonomy" id="180498"/>
    <lineage>
        <taxon>Eukaryota</taxon>
        <taxon>Viridiplantae</taxon>
        <taxon>Streptophyta</taxon>
        <taxon>Embryophyta</taxon>
        <taxon>Tracheophyta</taxon>
        <taxon>Spermatophyta</taxon>
        <taxon>Magnoliopsida</taxon>
        <taxon>eudicotyledons</taxon>
        <taxon>Gunneridae</taxon>
        <taxon>Pentapetalae</taxon>
        <taxon>rosids</taxon>
        <taxon>fabids</taxon>
        <taxon>Malpighiales</taxon>
        <taxon>Euphorbiaceae</taxon>
        <taxon>Crotonoideae</taxon>
        <taxon>Jatropheae</taxon>
        <taxon>Jatropha</taxon>
    </lineage>
</organism>
<feature type="repeat" description="PPR" evidence="3">
    <location>
        <begin position="349"/>
        <end position="383"/>
    </location>
</feature>
<feature type="repeat" description="PPR" evidence="3">
    <location>
        <begin position="173"/>
        <end position="207"/>
    </location>
</feature>
<dbReference type="InterPro" id="IPR002885">
    <property type="entry name" value="PPR_rpt"/>
</dbReference>
<dbReference type="PROSITE" id="PS51375">
    <property type="entry name" value="PPR"/>
    <property type="match status" value="3"/>
</dbReference>
<dbReference type="SUPFAM" id="SSF48452">
    <property type="entry name" value="TPR-like"/>
    <property type="match status" value="1"/>
</dbReference>
<comment type="similarity">
    <text evidence="1">Belongs to the PPR family. P subfamily.</text>
</comment>
<reference evidence="4 5" key="1">
    <citation type="journal article" date="2014" name="PLoS ONE">
        <title>Global Analysis of Gene Expression Profiles in Physic Nut (Jatropha curcas L.) Seedlings Exposed to Salt Stress.</title>
        <authorList>
            <person name="Zhang L."/>
            <person name="Zhang C."/>
            <person name="Wu P."/>
            <person name="Chen Y."/>
            <person name="Li M."/>
            <person name="Jiang H."/>
            <person name="Wu G."/>
        </authorList>
    </citation>
    <scope>NUCLEOTIDE SEQUENCE [LARGE SCALE GENOMIC DNA]</scope>
    <source>
        <strain evidence="5">cv. GZQX0401</strain>
        <tissue evidence="4">Young leaves</tissue>
    </source>
</reference>
<gene>
    <name evidence="4" type="ORF">JCGZ_09057</name>
</gene>
<proteinExistence type="inferred from homology"/>
<dbReference type="Proteomes" id="UP000027138">
    <property type="component" value="Unassembled WGS sequence"/>
</dbReference>
<keyword evidence="5" id="KW-1185">Reference proteome</keyword>
<evidence type="ECO:0000313" key="4">
    <source>
        <dbReference type="EMBL" id="KDP35619.1"/>
    </source>
</evidence>
<protein>
    <recommendedName>
        <fullName evidence="6">Pentacotripeptide-repeat region of PRORP domain-containing protein</fullName>
    </recommendedName>
</protein>
<dbReference type="Pfam" id="PF13041">
    <property type="entry name" value="PPR_2"/>
    <property type="match status" value="1"/>
</dbReference>
<evidence type="ECO:0008006" key="6">
    <source>
        <dbReference type="Google" id="ProtNLM"/>
    </source>
</evidence>
<dbReference type="OrthoDB" id="1890565at2759"/>
<feature type="repeat" description="PPR" evidence="3">
    <location>
        <begin position="138"/>
        <end position="172"/>
    </location>
</feature>
<evidence type="ECO:0000256" key="2">
    <source>
        <dbReference type="ARBA" id="ARBA00022737"/>
    </source>
</evidence>
<dbReference type="NCBIfam" id="TIGR00756">
    <property type="entry name" value="PPR"/>
    <property type="match status" value="2"/>
</dbReference>
<dbReference type="GO" id="GO:0005739">
    <property type="term" value="C:mitochondrion"/>
    <property type="evidence" value="ECO:0007669"/>
    <property type="project" value="TreeGrafter"/>
</dbReference>
<dbReference type="PANTHER" id="PTHR45717">
    <property type="entry name" value="OS12G0527900 PROTEIN"/>
    <property type="match status" value="1"/>
</dbReference>
<dbReference type="KEGG" id="jcu:105636283"/>
<dbReference type="Gene3D" id="1.25.40.10">
    <property type="entry name" value="Tetratricopeptide repeat domain"/>
    <property type="match status" value="2"/>
</dbReference>
<dbReference type="PANTHER" id="PTHR45717:SF10">
    <property type="entry name" value="OS10G0501000 PROTEIN"/>
    <property type="match status" value="1"/>
</dbReference>
<keyword evidence="2" id="KW-0677">Repeat</keyword>
<evidence type="ECO:0000313" key="5">
    <source>
        <dbReference type="Proteomes" id="UP000027138"/>
    </source>
</evidence>
<dbReference type="GO" id="GO:0003729">
    <property type="term" value="F:mRNA binding"/>
    <property type="evidence" value="ECO:0007669"/>
    <property type="project" value="UniProtKB-ARBA"/>
</dbReference>
<name>A0A067KUU6_JATCU</name>
<evidence type="ECO:0000256" key="1">
    <source>
        <dbReference type="ARBA" id="ARBA00007626"/>
    </source>
</evidence>
<dbReference type="AlphaFoldDB" id="A0A067KUU6"/>
<dbReference type="InterPro" id="IPR011990">
    <property type="entry name" value="TPR-like_helical_dom_sf"/>
</dbReference>
<dbReference type="Pfam" id="PF01535">
    <property type="entry name" value="PPR"/>
    <property type="match status" value="3"/>
</dbReference>
<dbReference type="EMBL" id="KK914482">
    <property type="protein sequence ID" value="KDP35619.1"/>
    <property type="molecule type" value="Genomic_DNA"/>
</dbReference>
<accession>A0A067KUU6</accession>